<dbReference type="PROSITE" id="PS51773">
    <property type="entry name" value="OCP_N"/>
    <property type="match status" value="1"/>
</dbReference>
<keyword evidence="1" id="KW-0793">Thylakoid</keyword>
<keyword evidence="1" id="KW-0472">Membrane</keyword>
<keyword evidence="4" id="KW-1185">Reference proteome</keyword>
<keyword evidence="1" id="KW-0157">Chromophore</keyword>
<comment type="similarity">
    <text evidence="1">Belongs to the orange carotenoid-binding protein family.</text>
</comment>
<dbReference type="RefSeq" id="WP_163697608.1">
    <property type="nucleotide sequence ID" value="NZ_QXHD01000004.1"/>
</dbReference>
<keyword evidence="1" id="KW-0605">Phycobilisome</keyword>
<accession>A0A6M0RIP5</accession>
<dbReference type="InterPro" id="IPR015233">
    <property type="entry name" value="Orange_carotenoid-bd_N"/>
</dbReference>
<dbReference type="Proteomes" id="UP000481033">
    <property type="component" value="Unassembled WGS sequence"/>
</dbReference>
<dbReference type="AlphaFoldDB" id="A0A6M0RIP5"/>
<gene>
    <name evidence="3" type="ORF">DXZ20_08515</name>
</gene>
<evidence type="ECO:0000313" key="4">
    <source>
        <dbReference type="Proteomes" id="UP000481033"/>
    </source>
</evidence>
<reference evidence="3 4" key="1">
    <citation type="journal article" date="2020" name="Microb. Ecol.">
        <title>Ecogenomics of the Marine Benthic Filamentous Cyanobacterium Adonisia.</title>
        <authorList>
            <person name="Walter J.M."/>
            <person name="Coutinho F.H."/>
            <person name="Leomil L."/>
            <person name="Hargreaves P.I."/>
            <person name="Campeao M.E."/>
            <person name="Vieira V.V."/>
            <person name="Silva B.S."/>
            <person name="Fistarol G.O."/>
            <person name="Salomon P.S."/>
            <person name="Sawabe T."/>
            <person name="Mino S."/>
            <person name="Hosokawa M."/>
            <person name="Miyashita H."/>
            <person name="Maruyama F."/>
            <person name="van Verk M.C."/>
            <person name="Dutilh B.E."/>
            <person name="Thompson C.C."/>
            <person name="Thompson F.L."/>
        </authorList>
    </citation>
    <scope>NUCLEOTIDE SEQUENCE [LARGE SCALE GENOMIC DNA]</scope>
    <source>
        <strain evidence="3 4">CCMR0081</strain>
    </source>
</reference>
<name>A0A6M0RIP5_9CYAN</name>
<evidence type="ECO:0000256" key="1">
    <source>
        <dbReference type="PROSITE-ProRule" id="PRU01109"/>
    </source>
</evidence>
<dbReference type="GO" id="GO:0031404">
    <property type="term" value="F:chloride ion binding"/>
    <property type="evidence" value="ECO:0007669"/>
    <property type="project" value="InterPro"/>
</dbReference>
<feature type="domain" description="OCP N-terminal" evidence="2">
    <location>
        <begin position="14"/>
        <end position="165"/>
    </location>
</feature>
<sequence length="165" mass="17991">MTIAADKPVYSNIFAAVPDAVASIQRLPVDDQLGLLWVLYENMGGLVTPAASGATDRIKLAGNLIYQVANLSHEEQLQFMRDLVVGTNNAITRDYGCLTSNNKLAFWYQLAEWMRSGDVIPVPQDYQLSAPAMAVLNKLIALGFNQQIAVLRLIVGKMGINPLTA</sequence>
<comment type="caution">
    <text evidence="3">The sequence shown here is derived from an EMBL/GenBank/DDBJ whole genome shotgun (WGS) entry which is preliminary data.</text>
</comment>
<proteinExistence type="inferred from homology"/>
<keyword evidence="1" id="KW-0042">Antenna complex</keyword>
<dbReference type="GO" id="GO:0016037">
    <property type="term" value="P:light absorption"/>
    <property type="evidence" value="ECO:0007669"/>
    <property type="project" value="UniProtKB-UniRule"/>
</dbReference>
<evidence type="ECO:0000259" key="2">
    <source>
        <dbReference type="PROSITE" id="PS51773"/>
    </source>
</evidence>
<protein>
    <submittedName>
        <fullName evidence="3">Orange carotenoid protein</fullName>
    </submittedName>
</protein>
<dbReference type="SUPFAM" id="SSF81930">
    <property type="entry name" value="Orange carotenoid protein, N-terminal domain"/>
    <property type="match status" value="1"/>
</dbReference>
<dbReference type="Gene3D" id="1.10.2090.10">
    <property type="entry name" value="Orange carotenoid-binding protein, N-terminal domain"/>
    <property type="match status" value="1"/>
</dbReference>
<evidence type="ECO:0000313" key="3">
    <source>
        <dbReference type="EMBL" id="NEZ55713.1"/>
    </source>
</evidence>
<dbReference type="Pfam" id="PF09150">
    <property type="entry name" value="Carot_N"/>
    <property type="match status" value="1"/>
</dbReference>
<organism evidence="3 4">
    <name type="scientific">Adonisia turfae CCMR0081</name>
    <dbReference type="NCBI Taxonomy" id="2292702"/>
    <lineage>
        <taxon>Bacteria</taxon>
        <taxon>Bacillati</taxon>
        <taxon>Cyanobacteriota</taxon>
        <taxon>Adonisia</taxon>
        <taxon>Adonisia turfae</taxon>
    </lineage>
</organism>
<dbReference type="GO" id="GO:0030089">
    <property type="term" value="C:phycobilisome"/>
    <property type="evidence" value="ECO:0007669"/>
    <property type="project" value="UniProtKB-UniRule"/>
</dbReference>
<dbReference type="EMBL" id="QXHD01000004">
    <property type="protein sequence ID" value="NEZ55713.1"/>
    <property type="molecule type" value="Genomic_DNA"/>
</dbReference>
<dbReference type="InterPro" id="IPR036917">
    <property type="entry name" value="Orange_carotenoid-bd_N_sf"/>
</dbReference>